<evidence type="ECO:0000313" key="1">
    <source>
        <dbReference type="EMBL" id="KAA0025060.1"/>
    </source>
</evidence>
<protein>
    <submittedName>
        <fullName evidence="1">DUF885 domain-containing protein</fullName>
    </submittedName>
</protein>
<accession>A0A5A7SFZ8</accession>
<name>A0A5A7SFZ8_9NOCA</name>
<reference evidence="1 2" key="1">
    <citation type="submission" date="2019-07" db="EMBL/GenBank/DDBJ databases">
        <title>Rhodococcus cavernicolus sp. nov., isolated from a cave.</title>
        <authorList>
            <person name="Lee S.D."/>
        </authorList>
    </citation>
    <scope>NUCLEOTIDE SEQUENCE [LARGE SCALE GENOMIC DNA]</scope>
    <source>
        <strain evidence="1 2">C1-24</strain>
    </source>
</reference>
<dbReference type="OrthoDB" id="9760040at2"/>
<keyword evidence="2" id="KW-1185">Reference proteome</keyword>
<dbReference type="EMBL" id="VLNY01000001">
    <property type="protein sequence ID" value="KAA0025060.1"/>
    <property type="molecule type" value="Genomic_DNA"/>
</dbReference>
<dbReference type="PANTHER" id="PTHR33361:SF2">
    <property type="entry name" value="DUF885 DOMAIN-CONTAINING PROTEIN"/>
    <property type="match status" value="1"/>
</dbReference>
<dbReference type="Proteomes" id="UP000322244">
    <property type="component" value="Unassembled WGS sequence"/>
</dbReference>
<comment type="caution">
    <text evidence="1">The sequence shown here is derived from an EMBL/GenBank/DDBJ whole genome shotgun (WGS) entry which is preliminary data.</text>
</comment>
<dbReference type="AlphaFoldDB" id="A0A5A7SFZ8"/>
<dbReference type="Pfam" id="PF05960">
    <property type="entry name" value="DUF885"/>
    <property type="match status" value="1"/>
</dbReference>
<evidence type="ECO:0000313" key="2">
    <source>
        <dbReference type="Proteomes" id="UP000322244"/>
    </source>
</evidence>
<sequence length="561" mass="62062">MEVMTSTALQNLADRYWEARLVASPLFATFIGDHRYDDQVDDLSVTADASRRATWAGLIDEVEEVDPAELDETDLVTRTLLLGELRDNIVGIDLRLAEFLSDQMQGVHADLLIMAGQLRAAEPEHAPLAVTRLERLGGMLDQAADRFRAGLAAGRTPAHICIERSINQVDGYLASPLEDDPFATMAGPENWSGESAWREQMKVAVTEHLRPAFARYRTVLADELLPVSRSDDQPGLHWLADGPAVYLALIKLHTGLDLTAEELHEIGKREVLDVLPEQYREIGKNQFGTDDLAEIFRHLLDDQELRYTNSDEILAAATQSLDAATEAMAGWFGILPEAPCVLTAIPDYLAADAPAAYYTPPAPDGSRPGEYHVNLHEPTKTGRAETASIAFHEAIPGHHLQLAIASERVDLPAFRRLSWGHTAFVEGWALYTERLAGEMGLYRTDLDRLGMLASDSWRACRLVVDTGLHAMGWTRQQAIDFMVEHAPVPKDEIVTEVDRYIGMPGQALAYKVGQREILRLRAEAEERLRGNFSIQGFHDVVLGAATISLPVLAERVAAWEG</sequence>
<proteinExistence type="predicted"/>
<dbReference type="InterPro" id="IPR010281">
    <property type="entry name" value="DUF885"/>
</dbReference>
<organism evidence="1 2">
    <name type="scientific">Antrihabitans cavernicola</name>
    <dbReference type="NCBI Taxonomy" id="2495913"/>
    <lineage>
        <taxon>Bacteria</taxon>
        <taxon>Bacillati</taxon>
        <taxon>Actinomycetota</taxon>
        <taxon>Actinomycetes</taxon>
        <taxon>Mycobacteriales</taxon>
        <taxon>Nocardiaceae</taxon>
        <taxon>Antrihabitans</taxon>
    </lineage>
</organism>
<gene>
    <name evidence="1" type="ORF">FOY51_01640</name>
</gene>
<dbReference type="PANTHER" id="PTHR33361">
    <property type="entry name" value="GLR0591 PROTEIN"/>
    <property type="match status" value="1"/>
</dbReference>